<sequence length="370" mass="40416">MIGRRLFATTQQRMHPQTMKAVVLRDGVARLDRSRSVPALRDDRVLVRPMAVALNPTDWRHVQYGRAKDGCILGCDYAGIVESVGSAVSDRWKPGDRIFGCAHGANLANPDDGVFAEFAAVLGDLQMRVPDFMSFEEAATVGLGAITVGQGLYQKALQLDLPVIEAETVRKDIPVLIYGGSSATGALGIQYAKQSGYKVITTCSPANFDYVKSLGADIVVDYNDKAAGSKIRDYTNNLLEYAWDTISIEQSAQICAQALTTSTALKPVYGALLPVSSPRSDVRTVTTVMHTVFGKAFKFGPQDMAASKEDHEFGKQFFRITEQMLSHRVLRPHKHRVGEGGLKGVIEGMRHLQEGKARAVKLVYRVADTP</sequence>
<gene>
    <name evidence="1" type="ORF">LCI18_003475</name>
</gene>
<name>A0ACD3YUD4_FUSSC</name>
<accession>A0ACD3YUD4</accession>
<evidence type="ECO:0000313" key="2">
    <source>
        <dbReference type="Proteomes" id="UP000830768"/>
    </source>
</evidence>
<organism evidence="1 2">
    <name type="scientific">Fusarium solani subsp. cucurbitae</name>
    <name type="common">Neocosmosporum cucurbitae</name>
    <dbReference type="NCBI Taxonomy" id="2747967"/>
    <lineage>
        <taxon>Eukaryota</taxon>
        <taxon>Fungi</taxon>
        <taxon>Dikarya</taxon>
        <taxon>Ascomycota</taxon>
        <taxon>Pezizomycotina</taxon>
        <taxon>Sordariomycetes</taxon>
        <taxon>Hypocreomycetidae</taxon>
        <taxon>Hypocreales</taxon>
        <taxon>Nectriaceae</taxon>
        <taxon>Fusarium</taxon>
        <taxon>Fusarium solani species complex</taxon>
    </lineage>
</organism>
<evidence type="ECO:0000313" key="1">
    <source>
        <dbReference type="EMBL" id="UPK92540.1"/>
    </source>
</evidence>
<keyword evidence="2" id="KW-1185">Reference proteome</keyword>
<reference evidence="1" key="1">
    <citation type="submission" date="2021-11" db="EMBL/GenBank/DDBJ databases">
        <title>Fusarium solani-melongenae Genome sequencing and assembly.</title>
        <authorList>
            <person name="Xie S."/>
            <person name="Huang L."/>
            <person name="Zhang X."/>
        </authorList>
    </citation>
    <scope>NUCLEOTIDE SEQUENCE</scope>
    <source>
        <strain evidence="1">CRI 24-3</strain>
    </source>
</reference>
<dbReference type="Proteomes" id="UP000830768">
    <property type="component" value="Chromosome 3"/>
</dbReference>
<protein>
    <submittedName>
        <fullName evidence="1">Uncharacterized protein</fullName>
    </submittedName>
</protein>
<proteinExistence type="predicted"/>
<dbReference type="EMBL" id="CP090032">
    <property type="protein sequence ID" value="UPK92540.1"/>
    <property type="molecule type" value="Genomic_DNA"/>
</dbReference>